<organism evidence="1 2">
    <name type="scientific">Chamaesiphon polymorphus CCALA 037</name>
    <dbReference type="NCBI Taxonomy" id="2107692"/>
    <lineage>
        <taxon>Bacteria</taxon>
        <taxon>Bacillati</taxon>
        <taxon>Cyanobacteriota</taxon>
        <taxon>Cyanophyceae</taxon>
        <taxon>Gomontiellales</taxon>
        <taxon>Chamaesiphonaceae</taxon>
        <taxon>Chamaesiphon</taxon>
    </lineage>
</organism>
<proteinExistence type="predicted"/>
<evidence type="ECO:0000313" key="2">
    <source>
        <dbReference type="Proteomes" id="UP000238937"/>
    </source>
</evidence>
<dbReference type="AlphaFoldDB" id="A0A2T1GE25"/>
<accession>A0A2T1GE25</accession>
<evidence type="ECO:0000313" key="1">
    <source>
        <dbReference type="EMBL" id="PSB55694.1"/>
    </source>
</evidence>
<comment type="caution">
    <text evidence="1">The sequence shown here is derived from an EMBL/GenBank/DDBJ whole genome shotgun (WGS) entry which is preliminary data.</text>
</comment>
<gene>
    <name evidence="1" type="ORF">C7B77_14245</name>
</gene>
<sequence length="109" mass="12760">MLANDNDTGLSIYSSLAYDREIEYSAWGTIVYTIAYTAWQAFNFEEQGLPSIIESVDEETVAEIFEYLDKIPAFDRKYGLYIKNKLLEKFTYEPENEFGIPIDRKQIDY</sequence>
<dbReference type="Proteomes" id="UP000238937">
    <property type="component" value="Unassembled WGS sequence"/>
</dbReference>
<reference evidence="1 2" key="1">
    <citation type="submission" date="2018-03" db="EMBL/GenBank/DDBJ databases">
        <title>The ancient ancestry and fast evolution of plastids.</title>
        <authorList>
            <person name="Moore K.R."/>
            <person name="Magnabosco C."/>
            <person name="Momper L."/>
            <person name="Gold D.A."/>
            <person name="Bosak T."/>
            <person name="Fournier G.P."/>
        </authorList>
    </citation>
    <scope>NUCLEOTIDE SEQUENCE [LARGE SCALE GENOMIC DNA]</scope>
    <source>
        <strain evidence="1 2">CCALA 037</strain>
    </source>
</reference>
<dbReference type="Pfam" id="PF14434">
    <property type="entry name" value="Imm6"/>
    <property type="match status" value="1"/>
</dbReference>
<keyword evidence="2" id="KW-1185">Reference proteome</keyword>
<protein>
    <submittedName>
        <fullName evidence="1">Uncharacterized protein</fullName>
    </submittedName>
</protein>
<dbReference type="EMBL" id="PVWO01000170">
    <property type="protein sequence ID" value="PSB55694.1"/>
    <property type="molecule type" value="Genomic_DNA"/>
</dbReference>
<name>A0A2T1GE25_9CYAN</name>
<dbReference type="InterPro" id="IPR025674">
    <property type="entry name" value="Imm6"/>
</dbReference>